<dbReference type="PANTHER" id="PTHR33988">
    <property type="entry name" value="ENDORIBONUCLEASE MAZF-RELATED"/>
    <property type="match status" value="1"/>
</dbReference>
<dbReference type="SUPFAM" id="SSF50118">
    <property type="entry name" value="Cell growth inhibitor/plasmid maintenance toxic component"/>
    <property type="match status" value="1"/>
</dbReference>
<name>A0ABP6AWM3_9ACTN</name>
<sequence>MRGEVYELSRPKDVLGHEQRGERYAVVVQASELAALSTWIVCPTSTRAQPASFRPVIDFGAGETLVMVDEMTVISPPSRLGRQVGYLPAGGPEMRAIDAAIAVVLNLD</sequence>
<dbReference type="Proteomes" id="UP001499978">
    <property type="component" value="Unassembled WGS sequence"/>
</dbReference>
<proteinExistence type="inferred from homology"/>
<comment type="similarity">
    <text evidence="1">Belongs to the PemK/MazF family.</text>
</comment>
<gene>
    <name evidence="3" type="primary">pemK</name>
    <name evidence="3" type="ORF">GCM10010201_24870</name>
</gene>
<keyword evidence="4" id="KW-1185">Reference proteome</keyword>
<keyword evidence="2" id="KW-1277">Toxin-antitoxin system</keyword>
<evidence type="ECO:0000256" key="1">
    <source>
        <dbReference type="ARBA" id="ARBA00007521"/>
    </source>
</evidence>
<protein>
    <submittedName>
        <fullName evidence="3">Type II toxin-antitoxin system toxin endoribonuclease PemK</fullName>
    </submittedName>
</protein>
<evidence type="ECO:0000313" key="4">
    <source>
        <dbReference type="Proteomes" id="UP001499978"/>
    </source>
</evidence>
<dbReference type="RefSeq" id="WP_344172490.1">
    <property type="nucleotide sequence ID" value="NZ_BAAARY010000011.1"/>
</dbReference>
<evidence type="ECO:0000256" key="2">
    <source>
        <dbReference type="ARBA" id="ARBA00022649"/>
    </source>
</evidence>
<reference evidence="4" key="1">
    <citation type="journal article" date="2019" name="Int. J. Syst. Evol. Microbiol.">
        <title>The Global Catalogue of Microorganisms (GCM) 10K type strain sequencing project: providing services to taxonomists for standard genome sequencing and annotation.</title>
        <authorList>
            <consortium name="The Broad Institute Genomics Platform"/>
            <consortium name="The Broad Institute Genome Sequencing Center for Infectious Disease"/>
            <person name="Wu L."/>
            <person name="Ma J."/>
        </authorList>
    </citation>
    <scope>NUCLEOTIDE SEQUENCE [LARGE SCALE GENOMIC DNA]</scope>
    <source>
        <strain evidence="4">JCM 3367</strain>
    </source>
</reference>
<accession>A0ABP6AWM3</accession>
<dbReference type="InterPro" id="IPR011067">
    <property type="entry name" value="Plasmid_toxin/cell-grow_inhib"/>
</dbReference>
<dbReference type="Gene3D" id="2.30.30.110">
    <property type="match status" value="1"/>
</dbReference>
<dbReference type="EMBL" id="BAAARY010000011">
    <property type="protein sequence ID" value="GAA2525235.1"/>
    <property type="molecule type" value="Genomic_DNA"/>
</dbReference>
<dbReference type="Pfam" id="PF02452">
    <property type="entry name" value="PemK_toxin"/>
    <property type="match status" value="1"/>
</dbReference>
<evidence type="ECO:0000313" key="3">
    <source>
        <dbReference type="EMBL" id="GAA2525235.1"/>
    </source>
</evidence>
<dbReference type="PANTHER" id="PTHR33988:SF2">
    <property type="entry name" value="ENDORIBONUCLEASE MAZF"/>
    <property type="match status" value="1"/>
</dbReference>
<organism evidence="3 4">
    <name type="scientific">Pilimelia columellifera subsp. columellifera</name>
    <dbReference type="NCBI Taxonomy" id="706583"/>
    <lineage>
        <taxon>Bacteria</taxon>
        <taxon>Bacillati</taxon>
        <taxon>Actinomycetota</taxon>
        <taxon>Actinomycetes</taxon>
        <taxon>Micromonosporales</taxon>
        <taxon>Micromonosporaceae</taxon>
        <taxon>Pilimelia</taxon>
    </lineage>
</organism>
<comment type="caution">
    <text evidence="3">The sequence shown here is derived from an EMBL/GenBank/DDBJ whole genome shotgun (WGS) entry which is preliminary data.</text>
</comment>
<dbReference type="InterPro" id="IPR003477">
    <property type="entry name" value="PemK-like"/>
</dbReference>